<feature type="domain" description="U-box" evidence="7">
    <location>
        <begin position="14"/>
        <end position="91"/>
    </location>
</feature>
<sequence>MGEESSPAAAPAVEVPSYFVCPISLEIMRDPVTLSTGITYDRESIERWVFTGGHGECPVTKQRLAPADREPTPNHTLRRLIQGWCAVHAVERFPTPRPPVDAARVAAIVDAARPLLRRRRQREELMASLRELADIVAESDRNRRCVQGASGAVEFLLSVVKERASVAGVDDATSAKPEETTCGGVHDPAKASSPEEAALSILHSLKLSEESFKRVLEGSGGEDFLETMACMLRRPSYLSRMQGIHLLKSALPAMAPARLTSASAALVDGVVGVVADRPSAKAVKVALHVLCRLCPWGRNRVKAVDAGAVSALVRLLLDEGCGGGGGDRRACELAAVAIDHICGCAEGRLALVAHPAGLAAVGAATRLPAAAGAESAVRALHAVARHSATSAVLQEMLAVGVVARLLFLVQVGASGERTRARAREMLKMHARVWRDSPCLASHLNASYPR</sequence>
<dbReference type="CDD" id="cd16664">
    <property type="entry name" value="RING-Ubox_PUB"/>
    <property type="match status" value="1"/>
</dbReference>
<dbReference type="STRING" id="4536.A0A0E0H0L5"/>
<evidence type="ECO:0000256" key="3">
    <source>
        <dbReference type="ARBA" id="ARBA00022679"/>
    </source>
</evidence>
<dbReference type="Gramene" id="ONIVA04G10180.1">
    <property type="protein sequence ID" value="ONIVA04G10180.1"/>
    <property type="gene ID" value="ONIVA04G10180"/>
</dbReference>
<dbReference type="PANTHER" id="PTHR22849:SF49">
    <property type="entry name" value="U-BOX DOMAIN-CONTAINING PROTEIN"/>
    <property type="match status" value="1"/>
</dbReference>
<comment type="function">
    <text evidence="5">Functions as an E3 ubiquitin ligase.</text>
</comment>
<evidence type="ECO:0000256" key="2">
    <source>
        <dbReference type="ARBA" id="ARBA00004906"/>
    </source>
</evidence>
<evidence type="ECO:0000259" key="7">
    <source>
        <dbReference type="PROSITE" id="PS51698"/>
    </source>
</evidence>
<dbReference type="SUPFAM" id="SSF48371">
    <property type="entry name" value="ARM repeat"/>
    <property type="match status" value="1"/>
</dbReference>
<organism evidence="8">
    <name type="scientific">Oryza nivara</name>
    <name type="common">Indian wild rice</name>
    <name type="synonym">Oryza sativa f. spontanea</name>
    <dbReference type="NCBI Taxonomy" id="4536"/>
    <lineage>
        <taxon>Eukaryota</taxon>
        <taxon>Viridiplantae</taxon>
        <taxon>Streptophyta</taxon>
        <taxon>Embryophyta</taxon>
        <taxon>Tracheophyta</taxon>
        <taxon>Spermatophyta</taxon>
        <taxon>Magnoliopsida</taxon>
        <taxon>Liliopsida</taxon>
        <taxon>Poales</taxon>
        <taxon>Poaceae</taxon>
        <taxon>BOP clade</taxon>
        <taxon>Oryzoideae</taxon>
        <taxon>Oryzeae</taxon>
        <taxon>Oryzinae</taxon>
        <taxon>Oryza</taxon>
    </lineage>
</organism>
<evidence type="ECO:0000313" key="9">
    <source>
        <dbReference type="Proteomes" id="UP000006591"/>
    </source>
</evidence>
<keyword evidence="4 5" id="KW-0833">Ubl conjugation pathway</keyword>
<dbReference type="HOGENOM" id="CLU_006348_1_1_1"/>
<evidence type="ECO:0000313" key="8">
    <source>
        <dbReference type="EnsemblPlants" id="ONIVA04G10180.1"/>
    </source>
</evidence>
<dbReference type="InterPro" id="IPR058678">
    <property type="entry name" value="ARM_PUB"/>
</dbReference>
<comment type="pathway">
    <text evidence="2 5">Protein modification; protein ubiquitination.</text>
</comment>
<feature type="region of interest" description="Disordered" evidence="6">
    <location>
        <begin position="170"/>
        <end position="191"/>
    </location>
</feature>
<dbReference type="Proteomes" id="UP000006591">
    <property type="component" value="Chromosome 4"/>
</dbReference>
<dbReference type="EC" id="2.3.2.27" evidence="5"/>
<dbReference type="GO" id="GO:0016567">
    <property type="term" value="P:protein ubiquitination"/>
    <property type="evidence" value="ECO:0007669"/>
    <property type="project" value="UniProtKB-UniRule"/>
</dbReference>
<proteinExistence type="predicted"/>
<evidence type="ECO:0000256" key="1">
    <source>
        <dbReference type="ARBA" id="ARBA00000900"/>
    </source>
</evidence>
<dbReference type="AlphaFoldDB" id="A0A0E0H0L5"/>
<comment type="catalytic activity">
    <reaction evidence="1 5">
        <text>S-ubiquitinyl-[E2 ubiquitin-conjugating enzyme]-L-cysteine + [acceptor protein]-L-lysine = [E2 ubiquitin-conjugating enzyme]-L-cysteine + N(6)-ubiquitinyl-[acceptor protein]-L-lysine.</text>
        <dbReference type="EC" id="2.3.2.27"/>
    </reaction>
</comment>
<dbReference type="PROSITE" id="PS51698">
    <property type="entry name" value="U_BOX"/>
    <property type="match status" value="1"/>
</dbReference>
<reference evidence="8" key="1">
    <citation type="submission" date="2015-04" db="UniProtKB">
        <authorList>
            <consortium name="EnsemblPlants"/>
        </authorList>
    </citation>
    <scope>IDENTIFICATION</scope>
    <source>
        <strain evidence="8">SL10</strain>
    </source>
</reference>
<dbReference type="EnsemblPlants" id="ONIVA04G10180.1">
    <property type="protein sequence ID" value="ONIVA04G10180.1"/>
    <property type="gene ID" value="ONIVA04G10180"/>
</dbReference>
<dbReference type="Gene3D" id="1.25.10.10">
    <property type="entry name" value="Leucine-rich Repeat Variant"/>
    <property type="match status" value="1"/>
</dbReference>
<keyword evidence="3 5" id="KW-0808">Transferase</keyword>
<dbReference type="Pfam" id="PF25598">
    <property type="entry name" value="ARM_PUB"/>
    <property type="match status" value="1"/>
</dbReference>
<dbReference type="Gene3D" id="3.30.40.10">
    <property type="entry name" value="Zinc/RING finger domain, C3HC4 (zinc finger)"/>
    <property type="match status" value="1"/>
</dbReference>
<dbReference type="SUPFAM" id="SSF57850">
    <property type="entry name" value="RING/U-box"/>
    <property type="match status" value="1"/>
</dbReference>
<dbReference type="InterPro" id="IPR003613">
    <property type="entry name" value="Ubox_domain"/>
</dbReference>
<dbReference type="InterPro" id="IPR011989">
    <property type="entry name" value="ARM-like"/>
</dbReference>
<evidence type="ECO:0000256" key="4">
    <source>
        <dbReference type="ARBA" id="ARBA00022786"/>
    </source>
</evidence>
<dbReference type="Pfam" id="PF04564">
    <property type="entry name" value="U-box"/>
    <property type="match status" value="1"/>
</dbReference>
<reference evidence="8" key="2">
    <citation type="submission" date="2018-04" db="EMBL/GenBank/DDBJ databases">
        <title>OnivRS2 (Oryza nivara Reference Sequence Version 2).</title>
        <authorList>
            <person name="Zhang J."/>
            <person name="Kudrna D."/>
            <person name="Lee S."/>
            <person name="Talag J."/>
            <person name="Rajasekar S."/>
            <person name="Welchert J."/>
            <person name="Hsing Y.-I."/>
            <person name="Wing R.A."/>
        </authorList>
    </citation>
    <scope>NUCLEOTIDE SEQUENCE [LARGE SCALE GENOMIC DNA]</scope>
    <source>
        <strain evidence="8">SL10</strain>
    </source>
</reference>
<dbReference type="GO" id="GO:0061630">
    <property type="term" value="F:ubiquitin protein ligase activity"/>
    <property type="evidence" value="ECO:0007669"/>
    <property type="project" value="UniProtKB-UniRule"/>
</dbReference>
<name>A0A0E0H0L5_ORYNI</name>
<evidence type="ECO:0000256" key="6">
    <source>
        <dbReference type="SAM" id="MobiDB-lite"/>
    </source>
</evidence>
<accession>A0A0E0H0L5</accession>
<evidence type="ECO:0000256" key="5">
    <source>
        <dbReference type="RuleBase" id="RU369093"/>
    </source>
</evidence>
<dbReference type="SMART" id="SM00504">
    <property type="entry name" value="Ubox"/>
    <property type="match status" value="1"/>
</dbReference>
<dbReference type="eggNOG" id="ENOG502QR1A">
    <property type="taxonomic scope" value="Eukaryota"/>
</dbReference>
<dbReference type="UniPathway" id="UPA00143"/>
<dbReference type="InterPro" id="IPR045185">
    <property type="entry name" value="PUB22/23/24-like"/>
</dbReference>
<dbReference type="PANTHER" id="PTHR22849">
    <property type="entry name" value="WDSAM1 PROTEIN"/>
    <property type="match status" value="1"/>
</dbReference>
<keyword evidence="9" id="KW-1185">Reference proteome</keyword>
<dbReference type="InterPro" id="IPR016024">
    <property type="entry name" value="ARM-type_fold"/>
</dbReference>
<dbReference type="InterPro" id="IPR013083">
    <property type="entry name" value="Znf_RING/FYVE/PHD"/>
</dbReference>
<protein>
    <recommendedName>
        <fullName evidence="5 7">U-box domain-containing protein</fullName>
        <ecNumber evidence="5">2.3.2.27</ecNumber>
    </recommendedName>
    <alternativeName>
        <fullName evidence="5">RING-type E3 ubiquitin transferase PUB</fullName>
    </alternativeName>
</protein>
<dbReference type="OMA" id="RARTYAM"/>
<dbReference type="InterPro" id="IPR045210">
    <property type="entry name" value="RING-Ubox_PUB"/>
</dbReference>